<proteinExistence type="inferred from homology"/>
<accession>A0A7G9ZAS1</accession>
<dbReference type="CDD" id="cd08490">
    <property type="entry name" value="PBP2_NikA_DppA_OppA_like_3"/>
    <property type="match status" value="1"/>
</dbReference>
<dbReference type="SUPFAM" id="SSF63446">
    <property type="entry name" value="Type I dockerin domain"/>
    <property type="match status" value="1"/>
</dbReference>
<dbReference type="SUPFAM" id="SSF53850">
    <property type="entry name" value="Periplasmic binding protein-like II"/>
    <property type="match status" value="1"/>
</dbReference>
<dbReference type="PROSITE" id="PS51766">
    <property type="entry name" value="DOCKERIN"/>
    <property type="match status" value="1"/>
</dbReference>
<protein>
    <submittedName>
        <fullName evidence="6">HTH-type transcriptional regulator SgrR</fullName>
    </submittedName>
</protein>
<evidence type="ECO:0000313" key="6">
    <source>
        <dbReference type="EMBL" id="QNO57355.1"/>
    </source>
</evidence>
<evidence type="ECO:0000256" key="2">
    <source>
        <dbReference type="ARBA" id="ARBA00005695"/>
    </source>
</evidence>
<dbReference type="GO" id="GO:0015833">
    <property type="term" value="P:peptide transport"/>
    <property type="evidence" value="ECO:0007669"/>
    <property type="project" value="TreeGrafter"/>
</dbReference>
<dbReference type="GO" id="GO:1904680">
    <property type="term" value="F:peptide transmembrane transporter activity"/>
    <property type="evidence" value="ECO:0007669"/>
    <property type="project" value="TreeGrafter"/>
</dbReference>
<dbReference type="GO" id="GO:0000272">
    <property type="term" value="P:polysaccharide catabolic process"/>
    <property type="evidence" value="ECO:0007669"/>
    <property type="project" value="InterPro"/>
</dbReference>
<keyword evidence="3" id="KW-0813">Transport</keyword>
<dbReference type="InterPro" id="IPR039424">
    <property type="entry name" value="SBP_5"/>
</dbReference>
<dbReference type="InterPro" id="IPR036439">
    <property type="entry name" value="Dockerin_dom_sf"/>
</dbReference>
<feature type="domain" description="Dockerin" evidence="5">
    <location>
        <begin position="27"/>
        <end position="90"/>
    </location>
</feature>
<gene>
    <name evidence="6" type="primary">sgrR_1</name>
    <name evidence="6" type="ORF">DPOOOCMC_00013</name>
</gene>
<dbReference type="GO" id="GO:0042597">
    <property type="term" value="C:periplasmic space"/>
    <property type="evidence" value="ECO:0007669"/>
    <property type="project" value="UniProtKB-ARBA"/>
</dbReference>
<dbReference type="InterPro" id="IPR002105">
    <property type="entry name" value="Dockerin_1_rpt"/>
</dbReference>
<evidence type="ECO:0000259" key="5">
    <source>
        <dbReference type="PROSITE" id="PS51766"/>
    </source>
</evidence>
<evidence type="ECO:0000256" key="4">
    <source>
        <dbReference type="ARBA" id="ARBA00022729"/>
    </source>
</evidence>
<dbReference type="InterPro" id="IPR016134">
    <property type="entry name" value="Dockerin_dom"/>
</dbReference>
<evidence type="ECO:0000256" key="3">
    <source>
        <dbReference type="ARBA" id="ARBA00022448"/>
    </source>
</evidence>
<dbReference type="Gene3D" id="3.40.190.10">
    <property type="entry name" value="Periplasmic binding protein-like II"/>
    <property type="match status" value="1"/>
</dbReference>
<name>A0A7G9ZAS1_9EURY</name>
<dbReference type="GO" id="GO:0004553">
    <property type="term" value="F:hydrolase activity, hydrolyzing O-glycosyl compounds"/>
    <property type="evidence" value="ECO:0007669"/>
    <property type="project" value="InterPro"/>
</dbReference>
<dbReference type="Gene3D" id="3.10.105.10">
    <property type="entry name" value="Dipeptide-binding Protein, Domain 3"/>
    <property type="match status" value="1"/>
</dbReference>
<dbReference type="CDD" id="cd14256">
    <property type="entry name" value="Dockerin_I"/>
    <property type="match status" value="1"/>
</dbReference>
<reference evidence="6" key="1">
    <citation type="submission" date="2020-06" db="EMBL/GenBank/DDBJ databases">
        <title>Unique genomic features of the anaerobic methanotrophic archaea.</title>
        <authorList>
            <person name="Chadwick G.L."/>
            <person name="Skennerton C.T."/>
            <person name="Laso-Perez R."/>
            <person name="Leu A.O."/>
            <person name="Speth D.R."/>
            <person name="Yu H."/>
            <person name="Morgan-Lang C."/>
            <person name="Hatzenpichler R."/>
            <person name="Goudeau D."/>
            <person name="Malmstrom R."/>
            <person name="Brazelton W.J."/>
            <person name="Woyke T."/>
            <person name="Hallam S.J."/>
            <person name="Tyson G.W."/>
            <person name="Wegener G."/>
            <person name="Boetius A."/>
            <person name="Orphan V."/>
        </authorList>
    </citation>
    <scope>NUCLEOTIDE SEQUENCE</scope>
</reference>
<dbReference type="Pfam" id="PF00496">
    <property type="entry name" value="SBP_bac_5"/>
    <property type="match status" value="1"/>
</dbReference>
<comment type="subcellular location">
    <subcellularLocation>
        <location evidence="1">Cell envelope</location>
    </subcellularLocation>
</comment>
<dbReference type="Pfam" id="PF00404">
    <property type="entry name" value="Dockerin_1"/>
    <property type="match status" value="1"/>
</dbReference>
<dbReference type="PIRSF" id="PIRSF002741">
    <property type="entry name" value="MppA"/>
    <property type="match status" value="1"/>
</dbReference>
<dbReference type="InterPro" id="IPR030678">
    <property type="entry name" value="Peptide/Ni-bd"/>
</dbReference>
<sequence length="575" mass="63421">MKQTIKVLGIITVIAGVMLLASMPTASAKLYGDANVDDVIDEADITYVWQIIAGVEEENELADANQDGVINARDATYIAGIINGDNPFPGGTLTAAMIFFKETVDPAVGWTGWYVRKAGIYETLFANDENMVLTPELATDYEQVSDTEWEISLREGVTFHDGTPFNADAVVYSINRVLDESNSRHTEYDFIESIDKKDDYTVTITTEGAYAPTIASLTDPLTSIVSPNVEDLGTEAGGTGPFKLVEFEPAVSMSMERNDNYWGGPVKLESATFEYIKDPQTRAYKLEAAEVDMARGIPQAEVDIIDGKSDLDVISKETVRTYFMYVNTEKEPLNDVRVRQAINYAINRDEIVETALEGVGGVAAKSVFPSVMPWSANDDLVGYPHNQTEALALLADCGITDTDGDGVLDYDGSPFEITIKTYTSRAELKPTAEVIVEQLKEIGIKASVETRDSSTLKEEVAAGNYDLALWSWGVAPTGDPDYFLSYHFDSSGKYAGWAGYNNPEVDGWIEAARTTFDDKARWDYYKQVQAQILEDSPKIFVFYQNELVGLNTGVKGYVIYPNEITFLTKDIYNTA</sequence>
<dbReference type="PANTHER" id="PTHR30290">
    <property type="entry name" value="PERIPLASMIC BINDING COMPONENT OF ABC TRANSPORTER"/>
    <property type="match status" value="1"/>
</dbReference>
<dbReference type="GO" id="GO:0043190">
    <property type="term" value="C:ATP-binding cassette (ABC) transporter complex"/>
    <property type="evidence" value="ECO:0007669"/>
    <property type="project" value="InterPro"/>
</dbReference>
<dbReference type="PANTHER" id="PTHR30290:SF10">
    <property type="entry name" value="PERIPLASMIC OLIGOPEPTIDE-BINDING PROTEIN-RELATED"/>
    <property type="match status" value="1"/>
</dbReference>
<keyword evidence="4" id="KW-0732">Signal</keyword>
<dbReference type="AlphaFoldDB" id="A0A7G9ZAS1"/>
<dbReference type="Gene3D" id="1.10.1330.10">
    <property type="entry name" value="Dockerin domain"/>
    <property type="match status" value="1"/>
</dbReference>
<dbReference type="InterPro" id="IPR000914">
    <property type="entry name" value="SBP_5_dom"/>
</dbReference>
<comment type="similarity">
    <text evidence="2">Belongs to the bacterial solute-binding protein 5 family.</text>
</comment>
<dbReference type="EMBL" id="MT631686">
    <property type="protein sequence ID" value="QNO57355.1"/>
    <property type="molecule type" value="Genomic_DNA"/>
</dbReference>
<dbReference type="FunFam" id="3.10.105.10:FF:000006">
    <property type="entry name" value="Peptide ABC transporter substrate-binding protein"/>
    <property type="match status" value="1"/>
</dbReference>
<organism evidence="6">
    <name type="scientific">Candidatus Methanophaga sp. ANME-1 ERB7</name>
    <dbReference type="NCBI Taxonomy" id="2759913"/>
    <lineage>
        <taxon>Archaea</taxon>
        <taxon>Methanobacteriati</taxon>
        <taxon>Methanobacteriota</taxon>
        <taxon>Stenosarchaea group</taxon>
        <taxon>Methanomicrobia</taxon>
        <taxon>Candidatus Methanophagales</taxon>
        <taxon>Candidatus Methanophagaceae</taxon>
        <taxon>Candidatus Methanophaga</taxon>
    </lineage>
</organism>
<evidence type="ECO:0000256" key="1">
    <source>
        <dbReference type="ARBA" id="ARBA00004196"/>
    </source>
</evidence>